<dbReference type="EMBL" id="HBUF01411058">
    <property type="protein sequence ID" value="CAG6739050.1"/>
    <property type="molecule type" value="Transcribed_RNA"/>
</dbReference>
<keyword evidence="1" id="KW-1133">Transmembrane helix</keyword>
<evidence type="ECO:0000313" key="2">
    <source>
        <dbReference type="EMBL" id="CAG6739050.1"/>
    </source>
</evidence>
<keyword evidence="1" id="KW-0812">Transmembrane</keyword>
<organism evidence="2">
    <name type="scientific">Cacopsylla melanoneura</name>
    <dbReference type="NCBI Taxonomy" id="428564"/>
    <lineage>
        <taxon>Eukaryota</taxon>
        <taxon>Metazoa</taxon>
        <taxon>Ecdysozoa</taxon>
        <taxon>Arthropoda</taxon>
        <taxon>Hexapoda</taxon>
        <taxon>Insecta</taxon>
        <taxon>Pterygota</taxon>
        <taxon>Neoptera</taxon>
        <taxon>Paraneoptera</taxon>
        <taxon>Hemiptera</taxon>
        <taxon>Sternorrhyncha</taxon>
        <taxon>Psylloidea</taxon>
        <taxon>Psyllidae</taxon>
        <taxon>Psyllinae</taxon>
        <taxon>Cacopsylla</taxon>
    </lineage>
</organism>
<evidence type="ECO:0000256" key="1">
    <source>
        <dbReference type="SAM" id="Phobius"/>
    </source>
</evidence>
<reference evidence="2" key="1">
    <citation type="submission" date="2021-05" db="EMBL/GenBank/DDBJ databases">
        <authorList>
            <person name="Alioto T."/>
            <person name="Alioto T."/>
            <person name="Gomez Garrido J."/>
        </authorList>
    </citation>
    <scope>NUCLEOTIDE SEQUENCE</scope>
</reference>
<proteinExistence type="predicted"/>
<protein>
    <submittedName>
        <fullName evidence="2">Uncharacterized protein</fullName>
    </submittedName>
</protein>
<keyword evidence="1" id="KW-0472">Membrane</keyword>
<feature type="transmembrane region" description="Helical" evidence="1">
    <location>
        <begin position="98"/>
        <end position="116"/>
    </location>
</feature>
<dbReference type="AlphaFoldDB" id="A0A8D9E594"/>
<accession>A0A8D9E594</accession>
<sequence length="117" mass="13338">MEVFLPLWMDYIIRNSDAEHSLFNDNAHGNFYGMEFLGNFEASSCKLNVNKIVTNTPITNIVLCKVSLTSDAKEPDSDITITLPHCLSMLLIAIPFQFPIPNLFFHSLFLSIFFLVY</sequence>
<name>A0A8D9E594_9HEMI</name>